<evidence type="ECO:0000313" key="5">
    <source>
        <dbReference type="Proteomes" id="UP001500767"/>
    </source>
</evidence>
<dbReference type="InterPro" id="IPR036388">
    <property type="entry name" value="WH-like_DNA-bd_sf"/>
</dbReference>
<dbReference type="Proteomes" id="UP001500767">
    <property type="component" value="Unassembled WGS sequence"/>
</dbReference>
<dbReference type="PANTHER" id="PTHR16305">
    <property type="entry name" value="TESTICULAR SOLUBLE ADENYLYL CYCLASE"/>
    <property type="match status" value="1"/>
</dbReference>
<evidence type="ECO:0000256" key="2">
    <source>
        <dbReference type="ARBA" id="ARBA00022840"/>
    </source>
</evidence>
<dbReference type="PRINTS" id="PR00038">
    <property type="entry name" value="HTHLUXR"/>
</dbReference>
<dbReference type="RefSeq" id="WP_204912068.1">
    <property type="nucleotide sequence ID" value="NZ_BAAAYR010000001.1"/>
</dbReference>
<sequence>MQRASASSVRALRTVDDEGQVARPLTGRQREVDHLRASLSEVSRAGRAVVISGEAGIGKTALAEVAEAYARHLGFVVLRCDAVERERSIGYSGLHQLLQPVLHLRTSLPPRQQQALETVFGLDESDEAPTANQLLVGIATLGLLEEAGSPRPVLLLVEDLQWLDRSSGDVLGFVARRLGQARVVLVATLRDGDLPSTTWLGPPIEHLRLGPITARESEELLDQLPVRLPPPARARVLREARGNPLALLELSTELQERGLAADAELLPELPLSRRLEDGFMQQVHRLPGATQRFLLVAVASGDAPFSEVVAAATELGLSPADLAPAELVGLVRVDAQHLRFRHPLVRSAVYNAAPIAERLAVHRALASTLQPHRGAWHLAAATPDRDESVAETLTAIAEDAAYRGAQAEASMAFERAAALSVDPSLRLRRLVEAAETARLAGVTSASRLADAARPLLIDPTAEPALAVRAAITRWRLGADDGQFAARVEELVEIAERLGGPDGTAHPQERTRALVAVAVGLYVLQPAEGLRRRALAALTALERHHELDVQGRVALILLDPLGNAARWRGRLQELDGAKIPPNRLAYAAEAIQDLPGATALWAAAAELTGRAREVSEEGLALHGRALIRILAGDLTGSLASAEVAQRASSEVDLENVRPAALLVSALAHVWLGDLPQAAAEIERAQAISSGAPLGRKEAELHWAAGMLALAEHRHWDAWVRLRQVGSHPTFAAWSVADLTEAAVQTGKVAEVTVVLQQLERDNETYASPHLAMLLHRSRALLADGAAAGDEFRAAIAAGTGSGAPLELARTRLAYGMWLRRQRRESEAREPLAEALGTFDTAGAKRWAERAAAELRAAGAPVVNRRHDAPDQAVALLTAQELQIAGLAAEGLTNKEIATQIYLSHRTVGAHLYRVFPKLGITSRAQLRAALGR</sequence>
<dbReference type="PROSITE" id="PS50043">
    <property type="entry name" value="HTH_LUXR_2"/>
    <property type="match status" value="1"/>
</dbReference>
<dbReference type="InterPro" id="IPR016032">
    <property type="entry name" value="Sig_transdc_resp-reg_C-effctor"/>
</dbReference>
<feature type="domain" description="HTH luxR-type" evidence="3">
    <location>
        <begin position="868"/>
        <end position="931"/>
    </location>
</feature>
<evidence type="ECO:0000259" key="3">
    <source>
        <dbReference type="PROSITE" id="PS50043"/>
    </source>
</evidence>
<dbReference type="Gene3D" id="3.40.50.300">
    <property type="entry name" value="P-loop containing nucleotide triphosphate hydrolases"/>
    <property type="match status" value="1"/>
</dbReference>
<dbReference type="PROSITE" id="PS00622">
    <property type="entry name" value="HTH_LUXR_1"/>
    <property type="match status" value="1"/>
</dbReference>
<keyword evidence="1" id="KW-0547">Nucleotide-binding</keyword>
<protein>
    <submittedName>
        <fullName evidence="4">LuxR family transcriptional regulator</fullName>
    </submittedName>
</protein>
<dbReference type="Pfam" id="PF00196">
    <property type="entry name" value="GerE"/>
    <property type="match status" value="1"/>
</dbReference>
<proteinExistence type="predicted"/>
<name>A0ABP6WTN3_9ACTN</name>
<gene>
    <name evidence="4" type="ORF">GCM10022197_08750</name>
</gene>
<dbReference type="InterPro" id="IPR027417">
    <property type="entry name" value="P-loop_NTPase"/>
</dbReference>
<evidence type="ECO:0000256" key="1">
    <source>
        <dbReference type="ARBA" id="ARBA00022741"/>
    </source>
</evidence>
<dbReference type="PANTHER" id="PTHR16305:SF35">
    <property type="entry name" value="TRANSCRIPTIONAL ACTIVATOR DOMAIN"/>
    <property type="match status" value="1"/>
</dbReference>
<keyword evidence="5" id="KW-1185">Reference proteome</keyword>
<organism evidence="4 5">
    <name type="scientific">Microlunatus spumicola</name>
    <dbReference type="NCBI Taxonomy" id="81499"/>
    <lineage>
        <taxon>Bacteria</taxon>
        <taxon>Bacillati</taxon>
        <taxon>Actinomycetota</taxon>
        <taxon>Actinomycetes</taxon>
        <taxon>Propionibacteriales</taxon>
        <taxon>Propionibacteriaceae</taxon>
        <taxon>Microlunatus</taxon>
    </lineage>
</organism>
<dbReference type="SUPFAM" id="SSF52540">
    <property type="entry name" value="P-loop containing nucleoside triphosphate hydrolases"/>
    <property type="match status" value="1"/>
</dbReference>
<dbReference type="SMART" id="SM00421">
    <property type="entry name" value="HTH_LUXR"/>
    <property type="match status" value="1"/>
</dbReference>
<dbReference type="InterPro" id="IPR041664">
    <property type="entry name" value="AAA_16"/>
</dbReference>
<dbReference type="EMBL" id="BAAAYR010000001">
    <property type="protein sequence ID" value="GAA3555817.1"/>
    <property type="molecule type" value="Genomic_DNA"/>
</dbReference>
<dbReference type="Gene3D" id="1.10.10.10">
    <property type="entry name" value="Winged helix-like DNA-binding domain superfamily/Winged helix DNA-binding domain"/>
    <property type="match status" value="1"/>
</dbReference>
<accession>A0ABP6WTN3</accession>
<comment type="caution">
    <text evidence="4">The sequence shown here is derived from an EMBL/GenBank/DDBJ whole genome shotgun (WGS) entry which is preliminary data.</text>
</comment>
<dbReference type="Pfam" id="PF13191">
    <property type="entry name" value="AAA_16"/>
    <property type="match status" value="1"/>
</dbReference>
<dbReference type="SUPFAM" id="SSF46894">
    <property type="entry name" value="C-terminal effector domain of the bipartite response regulators"/>
    <property type="match status" value="1"/>
</dbReference>
<reference evidence="5" key="1">
    <citation type="journal article" date="2019" name="Int. J. Syst. Evol. Microbiol.">
        <title>The Global Catalogue of Microorganisms (GCM) 10K type strain sequencing project: providing services to taxonomists for standard genome sequencing and annotation.</title>
        <authorList>
            <consortium name="The Broad Institute Genomics Platform"/>
            <consortium name="The Broad Institute Genome Sequencing Center for Infectious Disease"/>
            <person name="Wu L."/>
            <person name="Ma J."/>
        </authorList>
    </citation>
    <scope>NUCLEOTIDE SEQUENCE [LARGE SCALE GENOMIC DNA]</scope>
    <source>
        <strain evidence="5">JCM 16540</strain>
    </source>
</reference>
<keyword evidence="2" id="KW-0067">ATP-binding</keyword>
<dbReference type="InterPro" id="IPR000792">
    <property type="entry name" value="Tscrpt_reg_LuxR_C"/>
</dbReference>
<dbReference type="CDD" id="cd06170">
    <property type="entry name" value="LuxR_C_like"/>
    <property type="match status" value="1"/>
</dbReference>
<evidence type="ECO:0000313" key="4">
    <source>
        <dbReference type="EMBL" id="GAA3555817.1"/>
    </source>
</evidence>